<evidence type="ECO:0000313" key="2">
    <source>
        <dbReference type="EMBL" id="KAJ8869888.1"/>
    </source>
</evidence>
<comment type="caution">
    <text evidence="2">The sequence shown here is derived from an EMBL/GenBank/DDBJ whole genome shotgun (WGS) entry which is preliminary data.</text>
</comment>
<evidence type="ECO:0000313" key="3">
    <source>
        <dbReference type="Proteomes" id="UP001159363"/>
    </source>
</evidence>
<keyword evidence="3" id="KW-1185">Reference proteome</keyword>
<dbReference type="Proteomes" id="UP001159363">
    <property type="component" value="Chromosome 12"/>
</dbReference>
<feature type="compositionally biased region" description="Polar residues" evidence="1">
    <location>
        <begin position="500"/>
        <end position="509"/>
    </location>
</feature>
<feature type="region of interest" description="Disordered" evidence="1">
    <location>
        <begin position="460"/>
        <end position="521"/>
    </location>
</feature>
<evidence type="ECO:0000256" key="1">
    <source>
        <dbReference type="SAM" id="MobiDB-lite"/>
    </source>
</evidence>
<reference evidence="2 3" key="1">
    <citation type="submission" date="2023-02" db="EMBL/GenBank/DDBJ databases">
        <title>LHISI_Scaffold_Assembly.</title>
        <authorList>
            <person name="Stuart O.P."/>
            <person name="Cleave R."/>
            <person name="Magrath M.J.L."/>
            <person name="Mikheyev A.S."/>
        </authorList>
    </citation>
    <scope>NUCLEOTIDE SEQUENCE [LARGE SCALE GENOMIC DNA]</scope>
    <source>
        <strain evidence="2">Daus_M_001</strain>
        <tissue evidence="2">Leg muscle</tissue>
    </source>
</reference>
<name>A0ABQ9GBV5_9NEOP</name>
<proteinExistence type="predicted"/>
<sequence>MEPYPFLQGGIIRPSAKETSRGKRGQPMLLIPFPSGSPPRWEGGREGESISVSKGVSRRENWVNGLLVSLPETYRGRCCGDQPAGLVLTEALELVTSSWRTVGLPSPLHTGASAVCSLAVAPHLAVIGFTRYFPASLLLAQRRVERKFYTRHVGTAVVRLLASQLGEPGSIPGWVAPGFSHVRTVPDDVAGRRVFSRISRFPYPLIPEMLHTQLASPSSALKTSIIRRWNSRLYREIQQHVNKMTSLVTNTTRRLPASSLAARSIILDPRLISRSSHILSKGICGTPSSHTAAVSERRWRYQEVTFACCCYCYLIRSPATCKWNPVPKEWHGHHPYLEPKSWKYIFNVNRLFCTIQVKHSIINRLTYSSVESVPNDAARGIDSNTCRPSKDESLQFLVCSFNASSCINCTGPISLRSSTQEETKKGCEKFIPGGMLATIYCIVERNSNTNGTVDNQTEKMQVATPSSLRSKAGLRIHDSSSSAKIKVRREREIHKKTRRPATSSGTIPTYENPEVTRPGIEPGSPWWKVSRLTAQPPRPQQHYDNTAHQFIFQRVAAMALPKRFTEGAAVTQWIDYQGDRENSVDILPEGPRRLSGYFTQRASVTQWTDYQRSRGVSVYRLPTVPLSMDILP</sequence>
<gene>
    <name evidence="2" type="ORF">PR048_028897</name>
</gene>
<dbReference type="EMBL" id="JARBHB010000013">
    <property type="protein sequence ID" value="KAJ8869888.1"/>
    <property type="molecule type" value="Genomic_DNA"/>
</dbReference>
<feature type="compositionally biased region" description="Polar residues" evidence="1">
    <location>
        <begin position="460"/>
        <end position="469"/>
    </location>
</feature>
<feature type="region of interest" description="Disordered" evidence="1">
    <location>
        <begin position="1"/>
        <end position="49"/>
    </location>
</feature>
<organism evidence="2 3">
    <name type="scientific">Dryococelus australis</name>
    <dbReference type="NCBI Taxonomy" id="614101"/>
    <lineage>
        <taxon>Eukaryota</taxon>
        <taxon>Metazoa</taxon>
        <taxon>Ecdysozoa</taxon>
        <taxon>Arthropoda</taxon>
        <taxon>Hexapoda</taxon>
        <taxon>Insecta</taxon>
        <taxon>Pterygota</taxon>
        <taxon>Neoptera</taxon>
        <taxon>Polyneoptera</taxon>
        <taxon>Phasmatodea</taxon>
        <taxon>Verophasmatodea</taxon>
        <taxon>Anareolatae</taxon>
        <taxon>Phasmatidae</taxon>
        <taxon>Eurycanthinae</taxon>
        <taxon>Dryococelus</taxon>
    </lineage>
</organism>
<accession>A0ABQ9GBV5</accession>
<protein>
    <submittedName>
        <fullName evidence="2">Uncharacterized protein</fullName>
    </submittedName>
</protein>